<comment type="caution">
    <text evidence="1">The sequence shown here is derived from an EMBL/GenBank/DDBJ whole genome shotgun (WGS) entry which is preliminary data.</text>
</comment>
<dbReference type="EMBL" id="MFMM01000001">
    <property type="protein sequence ID" value="OGG85303.1"/>
    <property type="molecule type" value="Genomic_DNA"/>
</dbReference>
<protein>
    <recommendedName>
        <fullName evidence="3">PEGA domain-containing protein</fullName>
    </recommendedName>
</protein>
<organism evidence="1 2">
    <name type="scientific">Candidatus Kaiserbacteria bacterium RIFCSPLOWO2_12_FULL_45_26</name>
    <dbReference type="NCBI Taxonomy" id="1798525"/>
    <lineage>
        <taxon>Bacteria</taxon>
        <taxon>Candidatus Kaiseribacteriota</taxon>
    </lineage>
</organism>
<evidence type="ECO:0000313" key="2">
    <source>
        <dbReference type="Proteomes" id="UP000177325"/>
    </source>
</evidence>
<dbReference type="STRING" id="1798525.A3G90_04595"/>
<dbReference type="Proteomes" id="UP000177325">
    <property type="component" value="Unassembled WGS sequence"/>
</dbReference>
<proteinExistence type="predicted"/>
<accession>A0A1F6FHH1</accession>
<sequence length="378" mass="42582">MKPIVEPLAYWRRKVIFITLLLAFLFSLPAFMFYATGYRYDIFSGSPSITATGGLYIAADAVDSSIYVNETEVTNARVFRNASYIQGLEPGMHRVHVQAPGLHTWVKNLSVYRHIVTEAEAFNLPLVPQVRLVTEYRTQADEAVFFMSSTTEEMILPLASSSVPYIVSTSTATSTYRLSTEYALLFDLFEVKASTTKAAEVELTKPFSFSTTTDAEEIVQATTTVVRNNVALYQEGEEVYAEALGTGRQIPHYFCTSQVEIKSSLGDELEQALEVKEGELFFEDTLNELSNNTRECRTNIRIDRRNQEVLEFTFLPENANLVLLHLESGIYVVEIDDRAWQNMQPLYQGTGIEMMVYGGSVFVREDGLIFEVLTEIAS</sequence>
<evidence type="ECO:0008006" key="3">
    <source>
        <dbReference type="Google" id="ProtNLM"/>
    </source>
</evidence>
<dbReference type="AlphaFoldDB" id="A0A1F6FHH1"/>
<gene>
    <name evidence="1" type="ORF">A3G90_04595</name>
</gene>
<evidence type="ECO:0000313" key="1">
    <source>
        <dbReference type="EMBL" id="OGG85303.1"/>
    </source>
</evidence>
<reference evidence="1 2" key="1">
    <citation type="journal article" date="2016" name="Nat. Commun.">
        <title>Thousands of microbial genomes shed light on interconnected biogeochemical processes in an aquifer system.</title>
        <authorList>
            <person name="Anantharaman K."/>
            <person name="Brown C.T."/>
            <person name="Hug L.A."/>
            <person name="Sharon I."/>
            <person name="Castelle C.J."/>
            <person name="Probst A.J."/>
            <person name="Thomas B.C."/>
            <person name="Singh A."/>
            <person name="Wilkins M.J."/>
            <person name="Karaoz U."/>
            <person name="Brodie E.L."/>
            <person name="Williams K.H."/>
            <person name="Hubbard S.S."/>
            <person name="Banfield J.F."/>
        </authorList>
    </citation>
    <scope>NUCLEOTIDE SEQUENCE [LARGE SCALE GENOMIC DNA]</scope>
</reference>
<name>A0A1F6FHH1_9BACT</name>